<organism evidence="2 3">
    <name type="scientific">Umbelopsis vinacea</name>
    <dbReference type="NCBI Taxonomy" id="44442"/>
    <lineage>
        <taxon>Eukaryota</taxon>
        <taxon>Fungi</taxon>
        <taxon>Fungi incertae sedis</taxon>
        <taxon>Mucoromycota</taxon>
        <taxon>Mucoromycotina</taxon>
        <taxon>Umbelopsidomycetes</taxon>
        <taxon>Umbelopsidales</taxon>
        <taxon>Umbelopsidaceae</taxon>
        <taxon>Umbelopsis</taxon>
    </lineage>
</organism>
<protein>
    <submittedName>
        <fullName evidence="2">Uncharacterized protein</fullName>
    </submittedName>
</protein>
<keyword evidence="3" id="KW-1185">Reference proteome</keyword>
<dbReference type="InterPro" id="IPR001005">
    <property type="entry name" value="SANT/Myb"/>
</dbReference>
<dbReference type="InterPro" id="IPR009057">
    <property type="entry name" value="Homeodomain-like_sf"/>
</dbReference>
<dbReference type="Proteomes" id="UP000612746">
    <property type="component" value="Unassembled WGS sequence"/>
</dbReference>
<dbReference type="SUPFAM" id="SSF46689">
    <property type="entry name" value="Homeodomain-like"/>
    <property type="match status" value="1"/>
</dbReference>
<feature type="region of interest" description="Disordered" evidence="1">
    <location>
        <begin position="84"/>
        <end position="112"/>
    </location>
</feature>
<sequence length="169" mass="19094">LKTDNPILTFSFHTVKDMLNPPRKMSIQVPETSIKPRSRFSQLEDAVICEGVAKGLSWGEISAQLPHRKRATCFNRYYTLMGKRRPHKRRASSVDSAATSSSPPSPPLTPDAINHNFETVIRKKTVHPPPSDTPIQSYHRHISAYIYKKSTAGQTKPYSSLFRRKSTGF</sequence>
<dbReference type="AlphaFoldDB" id="A0A8H7UAE5"/>
<evidence type="ECO:0000313" key="2">
    <source>
        <dbReference type="EMBL" id="KAG2178281.1"/>
    </source>
</evidence>
<proteinExistence type="predicted"/>
<dbReference type="CDD" id="cd00167">
    <property type="entry name" value="SANT"/>
    <property type="match status" value="1"/>
</dbReference>
<evidence type="ECO:0000256" key="1">
    <source>
        <dbReference type="SAM" id="MobiDB-lite"/>
    </source>
</evidence>
<evidence type="ECO:0000313" key="3">
    <source>
        <dbReference type="Proteomes" id="UP000612746"/>
    </source>
</evidence>
<gene>
    <name evidence="2" type="ORF">INT44_001431</name>
</gene>
<dbReference type="OrthoDB" id="2281363at2759"/>
<comment type="caution">
    <text evidence="2">The sequence shown here is derived from an EMBL/GenBank/DDBJ whole genome shotgun (WGS) entry which is preliminary data.</text>
</comment>
<dbReference type="EMBL" id="JAEPRA010000011">
    <property type="protein sequence ID" value="KAG2178281.1"/>
    <property type="molecule type" value="Genomic_DNA"/>
</dbReference>
<dbReference type="Gene3D" id="1.10.10.60">
    <property type="entry name" value="Homeodomain-like"/>
    <property type="match status" value="1"/>
</dbReference>
<feature type="compositionally biased region" description="Low complexity" evidence="1">
    <location>
        <begin position="93"/>
        <end position="102"/>
    </location>
</feature>
<accession>A0A8H7UAE5</accession>
<name>A0A8H7UAE5_9FUNG</name>
<feature type="non-terminal residue" evidence="2">
    <location>
        <position position="1"/>
    </location>
</feature>
<reference evidence="2" key="1">
    <citation type="submission" date="2020-12" db="EMBL/GenBank/DDBJ databases">
        <title>Metabolic potential, ecology and presence of endohyphal bacteria is reflected in genomic diversity of Mucoromycotina.</title>
        <authorList>
            <person name="Muszewska A."/>
            <person name="Okrasinska A."/>
            <person name="Steczkiewicz K."/>
            <person name="Drgas O."/>
            <person name="Orlowska M."/>
            <person name="Perlinska-Lenart U."/>
            <person name="Aleksandrzak-Piekarczyk T."/>
            <person name="Szatraj K."/>
            <person name="Zielenkiewicz U."/>
            <person name="Pilsyk S."/>
            <person name="Malc E."/>
            <person name="Mieczkowski P."/>
            <person name="Kruszewska J.S."/>
            <person name="Biernat P."/>
            <person name="Pawlowska J."/>
        </authorList>
    </citation>
    <scope>NUCLEOTIDE SEQUENCE</scope>
    <source>
        <strain evidence="2">WA0000051536</strain>
    </source>
</reference>